<dbReference type="RefSeq" id="WP_144040169.1">
    <property type="nucleotide sequence ID" value="NZ_BMPL01000010.1"/>
</dbReference>
<evidence type="ECO:0000259" key="1">
    <source>
        <dbReference type="Pfam" id="PF26610"/>
    </source>
</evidence>
<feature type="domain" description="YbbD head" evidence="1">
    <location>
        <begin position="17"/>
        <end position="66"/>
    </location>
</feature>
<comment type="caution">
    <text evidence="2">The sequence shown here is derived from an EMBL/GenBank/DDBJ whole genome shotgun (WGS) entry which is preliminary data.</text>
</comment>
<dbReference type="Pfam" id="PF26610">
    <property type="entry name" value="YbbD_head"/>
    <property type="match status" value="1"/>
</dbReference>
<dbReference type="OrthoDB" id="6049507at2"/>
<evidence type="ECO:0000313" key="3">
    <source>
        <dbReference type="Proteomes" id="UP000318126"/>
    </source>
</evidence>
<sequence length="117" mass="13265">MKPLVLLIAFLIVGCSDVVDSHYSTYKEASKSQLFARGWLPNILPESVTDISVSNDLDQNTSVGSFVLQQPELEIFLSQLSKVDSESDRFEYQQAQNVWVFSIEENGLVNYRMSVNR</sequence>
<proteinExistence type="predicted"/>
<organism evidence="2 3">
    <name type="scientific">Shewanella hanedai</name>
    <name type="common">Alteromonas hanedai</name>
    <dbReference type="NCBI Taxonomy" id="25"/>
    <lineage>
        <taxon>Bacteria</taxon>
        <taxon>Pseudomonadati</taxon>
        <taxon>Pseudomonadota</taxon>
        <taxon>Gammaproteobacteria</taxon>
        <taxon>Alteromonadales</taxon>
        <taxon>Shewanellaceae</taxon>
        <taxon>Shewanella</taxon>
    </lineage>
</organism>
<protein>
    <recommendedName>
        <fullName evidence="1">YbbD head domain-containing protein</fullName>
    </recommendedName>
</protein>
<accession>A0A553JPA3</accession>
<gene>
    <name evidence="2" type="ORF">FN961_10655</name>
</gene>
<dbReference type="AlphaFoldDB" id="A0A553JPA3"/>
<dbReference type="InterPro" id="IPR058827">
    <property type="entry name" value="YbbD_head"/>
</dbReference>
<name>A0A553JPA3_SHEHA</name>
<dbReference type="PROSITE" id="PS51257">
    <property type="entry name" value="PROKAR_LIPOPROTEIN"/>
    <property type="match status" value="1"/>
</dbReference>
<reference evidence="3" key="1">
    <citation type="submission" date="2019-07" db="EMBL/GenBank/DDBJ databases">
        <title>Shewanella sp. YLB-08 draft genomic sequence.</title>
        <authorList>
            <person name="Yu L."/>
        </authorList>
    </citation>
    <scope>NUCLEOTIDE SEQUENCE [LARGE SCALE GENOMIC DNA]</scope>
    <source>
        <strain evidence="3">JCM 20706</strain>
    </source>
</reference>
<dbReference type="Proteomes" id="UP000318126">
    <property type="component" value="Unassembled WGS sequence"/>
</dbReference>
<dbReference type="EMBL" id="VKGK01000011">
    <property type="protein sequence ID" value="TRY14284.1"/>
    <property type="molecule type" value="Genomic_DNA"/>
</dbReference>
<evidence type="ECO:0000313" key="2">
    <source>
        <dbReference type="EMBL" id="TRY14284.1"/>
    </source>
</evidence>
<keyword evidence="3" id="KW-1185">Reference proteome</keyword>